<feature type="compositionally biased region" description="Polar residues" evidence="1">
    <location>
        <begin position="14"/>
        <end position="30"/>
    </location>
</feature>
<reference evidence="4" key="1">
    <citation type="submission" date="2016-06" db="UniProtKB">
        <authorList>
            <consortium name="WormBaseParasite"/>
        </authorList>
    </citation>
    <scope>IDENTIFICATION</scope>
</reference>
<feature type="region of interest" description="Disordered" evidence="1">
    <location>
        <begin position="1"/>
        <end position="39"/>
    </location>
</feature>
<organism evidence="4">
    <name type="scientific">Schistosoma curassoni</name>
    <dbReference type="NCBI Taxonomy" id="6186"/>
    <lineage>
        <taxon>Eukaryota</taxon>
        <taxon>Metazoa</taxon>
        <taxon>Spiralia</taxon>
        <taxon>Lophotrochozoa</taxon>
        <taxon>Platyhelminthes</taxon>
        <taxon>Trematoda</taxon>
        <taxon>Digenea</taxon>
        <taxon>Strigeidida</taxon>
        <taxon>Schistosomatoidea</taxon>
        <taxon>Schistosomatidae</taxon>
        <taxon>Schistosoma</taxon>
    </lineage>
</organism>
<dbReference type="EMBL" id="UZAK01047066">
    <property type="protein sequence ID" value="VDP76128.1"/>
    <property type="molecule type" value="Genomic_DNA"/>
</dbReference>
<dbReference type="WBParaSite" id="SCUD_0002166201-mRNA-1">
    <property type="protein sequence ID" value="SCUD_0002166201-mRNA-1"/>
    <property type="gene ID" value="SCUD_0002166201"/>
</dbReference>
<proteinExistence type="predicted"/>
<gene>
    <name evidence="2" type="ORF">SCUD_LOCUS21659</name>
</gene>
<evidence type="ECO:0000313" key="3">
    <source>
        <dbReference type="Proteomes" id="UP000279833"/>
    </source>
</evidence>
<protein>
    <submittedName>
        <fullName evidence="4">Reverse transcriptase domain-containing protein</fullName>
    </submittedName>
</protein>
<evidence type="ECO:0000313" key="2">
    <source>
        <dbReference type="EMBL" id="VDP76128.1"/>
    </source>
</evidence>
<accession>A0A183L2V5</accession>
<evidence type="ECO:0000256" key="1">
    <source>
        <dbReference type="SAM" id="MobiDB-lite"/>
    </source>
</evidence>
<dbReference type="Proteomes" id="UP000279833">
    <property type="component" value="Unassembled WGS sequence"/>
</dbReference>
<name>A0A183L2V5_9TREM</name>
<reference evidence="2 3" key="2">
    <citation type="submission" date="2018-11" db="EMBL/GenBank/DDBJ databases">
        <authorList>
            <consortium name="Pathogen Informatics"/>
        </authorList>
    </citation>
    <scope>NUCLEOTIDE SEQUENCE [LARGE SCALE GENOMIC DNA]</scope>
    <source>
        <strain evidence="2">Dakar</strain>
        <strain evidence="3">Dakar, Senegal</strain>
    </source>
</reference>
<dbReference type="AlphaFoldDB" id="A0A183L2V5"/>
<keyword evidence="3" id="KW-1185">Reference proteome</keyword>
<evidence type="ECO:0000313" key="4">
    <source>
        <dbReference type="WBParaSite" id="SCUD_0002166201-mRNA-1"/>
    </source>
</evidence>
<feature type="compositionally biased region" description="Basic and acidic residues" evidence="1">
    <location>
        <begin position="1"/>
        <end position="13"/>
    </location>
</feature>
<sequence>MERSNNVRDREDQSNSNGNEEIQLGSTGNQRKPLDPSWTEKASYGREAAIFGHEEDNAPHTQGLKKNWTTGQTALQRFNTAFLRDTNKINEFKIVLNNRFQALQGLLKKEETTMVDNWKSIKEALTSTCQEVLGLKKYHHKEWVSTKTLDKIKEMKNKMTAINNCRTRAEKVQARTEYIEANKLTPMNPPDIEAAHTDLPIDVNPPTMEEIRMAIRQIKSGKAAEPDNIPAEALKSDMEEEEELLAMNWKEEHFIKIPKKEDLSKCENYRCITLLSVPGKVFNRVLLS</sequence>
<dbReference type="PANTHER" id="PTHR19446">
    <property type="entry name" value="REVERSE TRANSCRIPTASES"/>
    <property type="match status" value="1"/>
</dbReference>